<accession>A0A365H055</accession>
<dbReference type="PANTHER" id="PTHR48106">
    <property type="entry name" value="QUINONE OXIDOREDUCTASE PIG3-RELATED"/>
    <property type="match status" value="1"/>
</dbReference>
<sequence>MKSVIVRKPGGPDVLEIAETPQPEAGPGQVRVKVVASSLNLIDLSARTGRLTAAGLVPPMPRYGLGWDVAGHVDAVGPGTTRFRAGDAVIGLRDLLFAGGAHAEYVVLDESALAPAPASVPLTVAATLPLNALTADRALDLVDLEPGRTLLVSGAAGSVGRFVLELAGMRGLHTIALVRPDEADGVRDLATEIVTSPDDVGAAVRRNPPDASIDARALCTGAYVALLAPPPTRGARVIVQEVLGDGNRLARLSELVDDGALTPRVTRTFPLDQARAAHELLEGGGAGGRIVLTP</sequence>
<dbReference type="Pfam" id="PF08240">
    <property type="entry name" value="ADH_N"/>
    <property type="match status" value="1"/>
</dbReference>
<dbReference type="InterPro" id="IPR011032">
    <property type="entry name" value="GroES-like_sf"/>
</dbReference>
<organism evidence="4 5">
    <name type="scientific">Actinomadura craniellae</name>
    <dbReference type="NCBI Taxonomy" id="2231787"/>
    <lineage>
        <taxon>Bacteria</taxon>
        <taxon>Bacillati</taxon>
        <taxon>Actinomycetota</taxon>
        <taxon>Actinomycetes</taxon>
        <taxon>Streptosporangiales</taxon>
        <taxon>Thermomonosporaceae</taxon>
        <taxon>Actinomadura</taxon>
    </lineage>
</organism>
<evidence type="ECO:0000259" key="3">
    <source>
        <dbReference type="SMART" id="SM00829"/>
    </source>
</evidence>
<dbReference type="InterPro" id="IPR020843">
    <property type="entry name" value="ER"/>
</dbReference>
<dbReference type="Proteomes" id="UP000251891">
    <property type="component" value="Unassembled WGS sequence"/>
</dbReference>
<evidence type="ECO:0000313" key="4">
    <source>
        <dbReference type="EMBL" id="RAY11583.1"/>
    </source>
</evidence>
<keyword evidence="5" id="KW-1185">Reference proteome</keyword>
<evidence type="ECO:0000256" key="2">
    <source>
        <dbReference type="ARBA" id="ARBA00023002"/>
    </source>
</evidence>
<dbReference type="Gene3D" id="3.90.180.10">
    <property type="entry name" value="Medium-chain alcohol dehydrogenases, catalytic domain"/>
    <property type="match status" value="2"/>
</dbReference>
<dbReference type="EMBL" id="QLYX01000018">
    <property type="protein sequence ID" value="RAY11583.1"/>
    <property type="molecule type" value="Genomic_DNA"/>
</dbReference>
<reference evidence="4 5" key="1">
    <citation type="submission" date="2018-06" db="EMBL/GenBank/DDBJ databases">
        <title>Actinomadura craniellae sp. nov. isolated from marine sponge Craniella sp.</title>
        <authorList>
            <person name="Li L."/>
            <person name="Xu Q.H."/>
            <person name="Lin H.W."/>
            <person name="Lu Y.H."/>
        </authorList>
    </citation>
    <scope>NUCLEOTIDE SEQUENCE [LARGE SCALE GENOMIC DNA]</scope>
    <source>
        <strain evidence="4 5">LHW63021</strain>
    </source>
</reference>
<evidence type="ECO:0000313" key="5">
    <source>
        <dbReference type="Proteomes" id="UP000251891"/>
    </source>
</evidence>
<dbReference type="SUPFAM" id="SSF51735">
    <property type="entry name" value="NAD(P)-binding Rossmann-fold domains"/>
    <property type="match status" value="1"/>
</dbReference>
<evidence type="ECO:0000256" key="1">
    <source>
        <dbReference type="ARBA" id="ARBA00022857"/>
    </source>
</evidence>
<dbReference type="AlphaFoldDB" id="A0A365H055"/>
<proteinExistence type="predicted"/>
<dbReference type="RefSeq" id="WP_111871489.1">
    <property type="nucleotide sequence ID" value="NZ_QLYX01000018.1"/>
</dbReference>
<dbReference type="InterPro" id="IPR036291">
    <property type="entry name" value="NAD(P)-bd_dom_sf"/>
</dbReference>
<gene>
    <name evidence="4" type="ORF">DPM19_30255</name>
</gene>
<dbReference type="OrthoDB" id="9787435at2"/>
<dbReference type="CDD" id="cd05289">
    <property type="entry name" value="MDR_like_2"/>
    <property type="match status" value="1"/>
</dbReference>
<keyword evidence="2" id="KW-0560">Oxidoreductase</keyword>
<dbReference type="GO" id="GO:0070402">
    <property type="term" value="F:NADPH binding"/>
    <property type="evidence" value="ECO:0007669"/>
    <property type="project" value="TreeGrafter"/>
</dbReference>
<name>A0A365H055_9ACTN</name>
<dbReference type="GO" id="GO:0016651">
    <property type="term" value="F:oxidoreductase activity, acting on NAD(P)H"/>
    <property type="evidence" value="ECO:0007669"/>
    <property type="project" value="TreeGrafter"/>
</dbReference>
<dbReference type="SUPFAM" id="SSF50129">
    <property type="entry name" value="GroES-like"/>
    <property type="match status" value="1"/>
</dbReference>
<comment type="caution">
    <text evidence="4">The sequence shown here is derived from an EMBL/GenBank/DDBJ whole genome shotgun (WGS) entry which is preliminary data.</text>
</comment>
<dbReference type="Gene3D" id="3.40.50.720">
    <property type="entry name" value="NAD(P)-binding Rossmann-like Domain"/>
    <property type="match status" value="1"/>
</dbReference>
<protein>
    <submittedName>
        <fullName evidence="4">NADP-dependent oxidoreductase</fullName>
    </submittedName>
</protein>
<dbReference type="InterPro" id="IPR013154">
    <property type="entry name" value="ADH-like_N"/>
</dbReference>
<keyword evidence="1" id="KW-0521">NADP</keyword>
<feature type="domain" description="Enoyl reductase (ER)" evidence="3">
    <location>
        <begin position="10"/>
        <end position="292"/>
    </location>
</feature>
<dbReference type="Pfam" id="PF13602">
    <property type="entry name" value="ADH_zinc_N_2"/>
    <property type="match status" value="1"/>
</dbReference>
<dbReference type="SMART" id="SM00829">
    <property type="entry name" value="PKS_ER"/>
    <property type="match status" value="1"/>
</dbReference>